<gene>
    <name evidence="1" type="ORF">ACFQ0S_09160</name>
</gene>
<dbReference type="Gene3D" id="2.40.30.10">
    <property type="entry name" value="Translation factors"/>
    <property type="match status" value="1"/>
</dbReference>
<organism evidence="1 2">
    <name type="scientific">Flavobacterium myungsuense</name>
    <dbReference type="NCBI Taxonomy" id="651823"/>
    <lineage>
        <taxon>Bacteria</taxon>
        <taxon>Pseudomonadati</taxon>
        <taxon>Bacteroidota</taxon>
        <taxon>Flavobacteriia</taxon>
        <taxon>Flavobacteriales</taxon>
        <taxon>Flavobacteriaceae</taxon>
        <taxon>Flavobacterium</taxon>
    </lineage>
</organism>
<reference evidence="2" key="1">
    <citation type="journal article" date="2019" name="Int. J. Syst. Evol. Microbiol.">
        <title>The Global Catalogue of Microorganisms (GCM) 10K type strain sequencing project: providing services to taxonomists for standard genome sequencing and annotation.</title>
        <authorList>
            <consortium name="The Broad Institute Genomics Platform"/>
            <consortium name="The Broad Institute Genome Sequencing Center for Infectious Disease"/>
            <person name="Wu L."/>
            <person name="Ma J."/>
        </authorList>
    </citation>
    <scope>NUCLEOTIDE SEQUENCE [LARGE SCALE GENOMIC DNA]</scope>
    <source>
        <strain evidence="2">CECT 7649</strain>
    </source>
</reference>
<dbReference type="RefSeq" id="WP_379755839.1">
    <property type="nucleotide sequence ID" value="NZ_JBHSYB010000024.1"/>
</dbReference>
<dbReference type="EMBL" id="JBHTIZ010000023">
    <property type="protein sequence ID" value="MFD0984640.1"/>
    <property type="molecule type" value="Genomic_DNA"/>
</dbReference>
<proteinExistence type="predicted"/>
<name>A0ABW3J3E7_9FLAO</name>
<dbReference type="Proteomes" id="UP001597051">
    <property type="component" value="Unassembled WGS sequence"/>
</dbReference>
<keyword evidence="2" id="KW-1185">Reference proteome</keyword>
<comment type="caution">
    <text evidence="1">The sequence shown here is derived from an EMBL/GenBank/DDBJ whole genome shotgun (WGS) entry which is preliminary data.</text>
</comment>
<dbReference type="InterPro" id="IPR017938">
    <property type="entry name" value="Riboflavin_synthase-like_b-brl"/>
</dbReference>
<dbReference type="SUPFAM" id="SSF63380">
    <property type="entry name" value="Riboflavin synthase domain-like"/>
    <property type="match status" value="1"/>
</dbReference>
<protein>
    <submittedName>
        <fullName evidence="1">Uncharacterized protein</fullName>
    </submittedName>
</protein>
<sequence length="84" mass="9965">MNAHILKIIESFYITHDVKCFMVEKPVGHAFIPGQGTEDAINLPEWKNQLRPFTFTCLRDKKYLEFMIKIYRDHNGFIPIMYSI</sequence>
<evidence type="ECO:0000313" key="2">
    <source>
        <dbReference type="Proteomes" id="UP001597051"/>
    </source>
</evidence>
<accession>A0ABW3J3E7</accession>
<evidence type="ECO:0000313" key="1">
    <source>
        <dbReference type="EMBL" id="MFD0984640.1"/>
    </source>
</evidence>